<dbReference type="GO" id="GO:0007189">
    <property type="term" value="P:adenylate cyclase-activating G protein-coupled receptor signaling pathway"/>
    <property type="evidence" value="ECO:0007669"/>
    <property type="project" value="UniProtKB-ARBA"/>
</dbReference>
<evidence type="ECO:0000256" key="4">
    <source>
        <dbReference type="ARBA" id="ARBA00022475"/>
    </source>
</evidence>
<dbReference type="InterPro" id="IPR001879">
    <property type="entry name" value="GPCR_2_extracellular_dom"/>
</dbReference>
<keyword evidence="7 18" id="KW-1133">Transmembrane helix</keyword>
<dbReference type="SUPFAM" id="SSF81321">
    <property type="entry name" value="Family A G protein-coupled receptor-like"/>
    <property type="match status" value="1"/>
</dbReference>
<keyword evidence="4" id="KW-1003">Cell membrane</keyword>
<dbReference type="GeneTree" id="ENSGT00940000158574"/>
<reference evidence="21" key="1">
    <citation type="submission" date="2025-08" db="UniProtKB">
        <authorList>
            <consortium name="Ensembl"/>
        </authorList>
    </citation>
    <scope>IDENTIFICATION</scope>
</reference>
<dbReference type="PROSITE" id="PS50261">
    <property type="entry name" value="G_PROTEIN_RECEP_F2_4"/>
    <property type="match status" value="1"/>
</dbReference>
<sequence length="483" mass="54785">MNRICLERTSRCRPEWDGLICWPSSSPGTLVSVQCPAYIYDFNHRGFAHRTCDATGRWKFLPDLNKTWANYTECAAFLRPEKHLQEKKVFDRLYVIYTVGYSMSLSSLSIALFILGYFKRLHCTRNYIHMHLFMSFMFRAISIFVKDAVLYDSSDAHDSPSALALDSPTRCTPTSAATVGPDQMSPIYAPRHVGCKVAVTIFLYFLATNHFWVLVEGLYLHGLVYRAFHSEPRHLLAFNLLGWGVPAVLVLAWVAMRLTFANTQCWDTSAGHLKWIYQFPILSTVLVNFFLFVHIVRVLARKLREGHSTQNAGRQQYRKLVRSMLVLMPLFGVHSVVFMAMPYTTRSDLPWLLQMHYEMFFNSFQGFLVATIYCFCNGEVQAEVKKTWKRWNLGVDLKRQARGASLGLGPAPSASQATSSVSTNASSRAGILPPPVWCITPAADTTTTTNVMKTLSYHQMLTIPITSTSQLPAEHQFQQLSLA</sequence>
<evidence type="ECO:0000259" key="19">
    <source>
        <dbReference type="PROSITE" id="PS50227"/>
    </source>
</evidence>
<dbReference type="Ensembl" id="ENSEBUT00000019439.1">
    <property type="protein sequence ID" value="ENSEBUP00000018863.1"/>
    <property type="gene ID" value="ENSEBUG00000011753.1"/>
</dbReference>
<comment type="subunit">
    <text evidence="17">Homodimer in the absence of bound ligand. Peptide hormone binding leads to dissociation of the homodimer.</text>
</comment>
<keyword evidence="12" id="KW-0325">Glycoprotein</keyword>
<dbReference type="PROSITE" id="PS50227">
    <property type="entry name" value="G_PROTEIN_RECEP_F2_3"/>
    <property type="match status" value="1"/>
</dbReference>
<comment type="similarity">
    <text evidence="2">Belongs to the G-protein coupled receptor 2 family.</text>
</comment>
<comment type="function">
    <text evidence="16">G-protein-coupled receptor for parathyroid hormone (PTH) and for parathyroid hormone-related peptide (PTHLH). Ligand binding causes a conformation change that triggers signaling via guanine nucleotide-binding proteins (G proteins) and modulates the activity of downstream effectors, such as adenylate cyclase (cAMP). PTH1R is coupled to G(s) G alpha proteins and mediates activation of adenylate cyclase activity. PTHLH dissociates from PTH1R more rapidly than PTH; as consequence, the cAMP response induced by PTHLH decays faster than the response induced by PTH.</text>
</comment>
<keyword evidence="9 18" id="KW-0472">Membrane</keyword>
<evidence type="ECO:0000256" key="9">
    <source>
        <dbReference type="ARBA" id="ARBA00023136"/>
    </source>
</evidence>
<dbReference type="GO" id="GO:0008528">
    <property type="term" value="F:G protein-coupled peptide receptor activity"/>
    <property type="evidence" value="ECO:0007669"/>
    <property type="project" value="TreeGrafter"/>
</dbReference>
<dbReference type="PANTHER" id="PTHR45620">
    <property type="entry name" value="PDF RECEPTOR-LIKE PROTEIN-RELATED"/>
    <property type="match status" value="1"/>
</dbReference>
<dbReference type="Pfam" id="PF02793">
    <property type="entry name" value="HRM"/>
    <property type="match status" value="1"/>
</dbReference>
<dbReference type="InterPro" id="IPR017981">
    <property type="entry name" value="GPCR_2-like_7TM"/>
</dbReference>
<dbReference type="GO" id="GO:0004991">
    <property type="term" value="F:parathyroid hormone receptor activity"/>
    <property type="evidence" value="ECO:0007669"/>
    <property type="project" value="UniProtKB-ARBA"/>
</dbReference>
<evidence type="ECO:0000256" key="7">
    <source>
        <dbReference type="ARBA" id="ARBA00022989"/>
    </source>
</evidence>
<evidence type="ECO:0000256" key="8">
    <source>
        <dbReference type="ARBA" id="ARBA00023040"/>
    </source>
</evidence>
<evidence type="ECO:0000256" key="15">
    <source>
        <dbReference type="ARBA" id="ARBA00032662"/>
    </source>
</evidence>
<dbReference type="FunFam" id="1.20.1070.10:FF:000070">
    <property type="entry name" value="Parathyroid hormone/parathyroid hormone-related peptide receptor"/>
    <property type="match status" value="1"/>
</dbReference>
<dbReference type="GO" id="GO:0005886">
    <property type="term" value="C:plasma membrane"/>
    <property type="evidence" value="ECO:0007669"/>
    <property type="project" value="UniProtKB-SubCell"/>
</dbReference>
<dbReference type="GO" id="GO:0007166">
    <property type="term" value="P:cell surface receptor signaling pathway"/>
    <property type="evidence" value="ECO:0007669"/>
    <property type="project" value="InterPro"/>
</dbReference>
<keyword evidence="5 18" id="KW-0812">Transmembrane</keyword>
<dbReference type="InterPro" id="IPR000832">
    <property type="entry name" value="GPCR_2_secretin-like"/>
</dbReference>
<evidence type="ECO:0000256" key="12">
    <source>
        <dbReference type="ARBA" id="ARBA00023180"/>
    </source>
</evidence>
<keyword evidence="22" id="KW-1185">Reference proteome</keyword>
<dbReference type="SUPFAM" id="SSF111418">
    <property type="entry name" value="Hormone receptor domain"/>
    <property type="match status" value="1"/>
</dbReference>
<evidence type="ECO:0000256" key="6">
    <source>
        <dbReference type="ARBA" id="ARBA00022729"/>
    </source>
</evidence>
<evidence type="ECO:0000256" key="13">
    <source>
        <dbReference type="ARBA" id="ARBA00023224"/>
    </source>
</evidence>
<feature type="transmembrane region" description="Helical" evidence="18">
    <location>
        <begin position="236"/>
        <end position="255"/>
    </location>
</feature>
<evidence type="ECO:0000256" key="17">
    <source>
        <dbReference type="ARBA" id="ARBA00093493"/>
    </source>
</evidence>
<feature type="domain" description="G-protein coupled receptors family 2 profile 1" evidence="19">
    <location>
        <begin position="12"/>
        <end position="78"/>
    </location>
</feature>
<evidence type="ECO:0000313" key="22">
    <source>
        <dbReference type="Proteomes" id="UP000694388"/>
    </source>
</evidence>
<accession>A0A8C4QSM0</accession>
<dbReference type="SMART" id="SM00008">
    <property type="entry name" value="HormR"/>
    <property type="match status" value="1"/>
</dbReference>
<reference evidence="21" key="2">
    <citation type="submission" date="2025-09" db="UniProtKB">
        <authorList>
            <consortium name="Ensembl"/>
        </authorList>
    </citation>
    <scope>IDENTIFICATION</scope>
</reference>
<dbReference type="PROSITE" id="PS00649">
    <property type="entry name" value="G_PROTEIN_RECEP_F2_1"/>
    <property type="match status" value="1"/>
</dbReference>
<dbReference type="PRINTS" id="PR00249">
    <property type="entry name" value="GPCRSECRETIN"/>
</dbReference>
<feature type="transmembrane region" description="Helical" evidence="18">
    <location>
        <begin position="360"/>
        <end position="380"/>
    </location>
</feature>
<feature type="transmembrane region" description="Helical" evidence="18">
    <location>
        <begin position="275"/>
        <end position="299"/>
    </location>
</feature>
<proteinExistence type="inferred from homology"/>
<dbReference type="OMA" id="YTWIYKA"/>
<evidence type="ECO:0000256" key="16">
    <source>
        <dbReference type="ARBA" id="ARBA00093433"/>
    </source>
</evidence>
<keyword evidence="8" id="KW-0297">G-protein coupled receptor</keyword>
<dbReference type="InterPro" id="IPR036445">
    <property type="entry name" value="GPCR_2_extracell_dom_sf"/>
</dbReference>
<dbReference type="InterPro" id="IPR050332">
    <property type="entry name" value="GPCR_2"/>
</dbReference>
<dbReference type="GO" id="GO:0007200">
    <property type="term" value="P:phospholipase C-activating G protein-coupled receptor signaling pathway"/>
    <property type="evidence" value="ECO:0007669"/>
    <property type="project" value="UniProtKB-ARBA"/>
</dbReference>
<evidence type="ECO:0000256" key="14">
    <source>
        <dbReference type="ARBA" id="ARBA00030334"/>
    </source>
</evidence>
<keyword evidence="10" id="KW-1015">Disulfide bond</keyword>
<dbReference type="Gene3D" id="1.20.1070.10">
    <property type="entry name" value="Rhodopsin 7-helix transmembrane proteins"/>
    <property type="match status" value="1"/>
</dbReference>
<dbReference type="InterPro" id="IPR017983">
    <property type="entry name" value="GPCR_2_secretin-like_CS"/>
</dbReference>
<dbReference type="Gene3D" id="4.10.1240.10">
    <property type="entry name" value="GPCR, family 2, extracellular hormone receptor domain"/>
    <property type="match status" value="1"/>
</dbReference>
<evidence type="ECO:0000259" key="20">
    <source>
        <dbReference type="PROSITE" id="PS50261"/>
    </source>
</evidence>
<protein>
    <recommendedName>
        <fullName evidence="3">Parathyroid hormone/parathyroid hormone-related peptide receptor</fullName>
    </recommendedName>
    <alternativeName>
        <fullName evidence="14">PTH/PTHrP type I receptor</fullName>
    </alternativeName>
    <alternativeName>
        <fullName evidence="15">Parathyroid hormone 1 receptor</fullName>
    </alternativeName>
</protein>
<dbReference type="CDD" id="cd15265">
    <property type="entry name" value="7tmB1_PTHR"/>
    <property type="match status" value="1"/>
</dbReference>
<dbReference type="AlphaFoldDB" id="A0A8C4QSM0"/>
<dbReference type="GO" id="GO:0017046">
    <property type="term" value="F:peptide hormone binding"/>
    <property type="evidence" value="ECO:0007669"/>
    <property type="project" value="TreeGrafter"/>
</dbReference>
<dbReference type="Proteomes" id="UP000694388">
    <property type="component" value="Unplaced"/>
</dbReference>
<evidence type="ECO:0000256" key="3">
    <source>
        <dbReference type="ARBA" id="ARBA00020798"/>
    </source>
</evidence>
<dbReference type="Pfam" id="PF00002">
    <property type="entry name" value="7tm_2"/>
    <property type="match status" value="1"/>
</dbReference>
<evidence type="ECO:0000256" key="10">
    <source>
        <dbReference type="ARBA" id="ARBA00023157"/>
    </source>
</evidence>
<evidence type="ECO:0000256" key="11">
    <source>
        <dbReference type="ARBA" id="ARBA00023170"/>
    </source>
</evidence>
<feature type="domain" description="G-protein coupled receptors family 2 profile 2" evidence="20">
    <location>
        <begin position="93"/>
        <end position="377"/>
    </location>
</feature>
<evidence type="ECO:0000256" key="18">
    <source>
        <dbReference type="SAM" id="Phobius"/>
    </source>
</evidence>
<keyword evidence="11" id="KW-0675">Receptor</keyword>
<feature type="transmembrane region" description="Helical" evidence="18">
    <location>
        <begin position="201"/>
        <end position="224"/>
    </location>
</feature>
<organism evidence="21 22">
    <name type="scientific">Eptatretus burgeri</name>
    <name type="common">Inshore hagfish</name>
    <dbReference type="NCBI Taxonomy" id="7764"/>
    <lineage>
        <taxon>Eukaryota</taxon>
        <taxon>Metazoa</taxon>
        <taxon>Chordata</taxon>
        <taxon>Craniata</taxon>
        <taxon>Vertebrata</taxon>
        <taxon>Cyclostomata</taxon>
        <taxon>Myxini</taxon>
        <taxon>Myxiniformes</taxon>
        <taxon>Myxinidae</taxon>
        <taxon>Eptatretinae</taxon>
        <taxon>Eptatretus</taxon>
    </lineage>
</organism>
<evidence type="ECO:0000256" key="5">
    <source>
        <dbReference type="ARBA" id="ARBA00022692"/>
    </source>
</evidence>
<keyword evidence="6" id="KW-0732">Signal</keyword>
<feature type="transmembrane region" description="Helical" evidence="18">
    <location>
        <begin position="94"/>
        <end position="115"/>
    </location>
</feature>
<evidence type="ECO:0000256" key="1">
    <source>
        <dbReference type="ARBA" id="ARBA00004651"/>
    </source>
</evidence>
<dbReference type="PANTHER" id="PTHR45620:SF1">
    <property type="entry name" value="G-PROTEIN COUPLED RECEPTORS FAMILY 2 PROFILE 2 DOMAIN-CONTAINING PROTEIN"/>
    <property type="match status" value="1"/>
</dbReference>
<comment type="subcellular location">
    <subcellularLocation>
        <location evidence="1">Cell membrane</location>
        <topology evidence="1">Multi-pass membrane protein</topology>
    </subcellularLocation>
</comment>
<keyword evidence="13" id="KW-0807">Transducer</keyword>
<name>A0A8C4QSM0_EPTBU</name>
<dbReference type="PROSITE" id="PS00650">
    <property type="entry name" value="G_PROTEIN_RECEP_F2_2"/>
    <property type="match status" value="1"/>
</dbReference>
<feature type="transmembrane region" description="Helical" evidence="18">
    <location>
        <begin position="320"/>
        <end position="340"/>
    </location>
</feature>
<evidence type="ECO:0000313" key="21">
    <source>
        <dbReference type="Ensembl" id="ENSEBUP00000018863.1"/>
    </source>
</evidence>
<evidence type="ECO:0000256" key="2">
    <source>
        <dbReference type="ARBA" id="ARBA00005314"/>
    </source>
</evidence>